<evidence type="ECO:0000313" key="5">
    <source>
        <dbReference type="EMBL" id="KAK2560956.1"/>
    </source>
</evidence>
<dbReference type="EMBL" id="JARQWQ010000034">
    <property type="protein sequence ID" value="KAK2560956.1"/>
    <property type="molecule type" value="Genomic_DNA"/>
</dbReference>
<evidence type="ECO:0000256" key="4">
    <source>
        <dbReference type="ARBA" id="ARBA00026030"/>
    </source>
</evidence>
<evidence type="ECO:0000313" key="6">
    <source>
        <dbReference type="Proteomes" id="UP001249851"/>
    </source>
</evidence>
<dbReference type="GO" id="GO:0005886">
    <property type="term" value="C:plasma membrane"/>
    <property type="evidence" value="ECO:0007669"/>
    <property type="project" value="TreeGrafter"/>
</dbReference>
<evidence type="ECO:0000256" key="2">
    <source>
        <dbReference type="ARBA" id="ARBA00007288"/>
    </source>
</evidence>
<dbReference type="AlphaFoldDB" id="A0AAD9V4I4"/>
<dbReference type="GO" id="GO:0031718">
    <property type="term" value="F:type 1 cannabinoid receptor binding"/>
    <property type="evidence" value="ECO:0007669"/>
    <property type="project" value="TreeGrafter"/>
</dbReference>
<dbReference type="PANTHER" id="PTHR31952:SF1">
    <property type="entry name" value="CB1 CANNABINOID RECEPTOR-INTERACTING PROTEIN 1"/>
    <property type="match status" value="1"/>
</dbReference>
<reference evidence="5" key="2">
    <citation type="journal article" date="2023" name="Science">
        <title>Genomic signatures of disease resistance in endangered staghorn corals.</title>
        <authorList>
            <person name="Vollmer S.V."/>
            <person name="Selwyn J.D."/>
            <person name="Despard B.A."/>
            <person name="Roesel C.L."/>
        </authorList>
    </citation>
    <scope>NUCLEOTIDE SEQUENCE</scope>
    <source>
        <strain evidence="5">K2</strain>
    </source>
</reference>
<organism evidence="5 6">
    <name type="scientific">Acropora cervicornis</name>
    <name type="common">Staghorn coral</name>
    <dbReference type="NCBI Taxonomy" id="6130"/>
    <lineage>
        <taxon>Eukaryota</taxon>
        <taxon>Metazoa</taxon>
        <taxon>Cnidaria</taxon>
        <taxon>Anthozoa</taxon>
        <taxon>Hexacorallia</taxon>
        <taxon>Scleractinia</taxon>
        <taxon>Astrocoeniina</taxon>
        <taxon>Acroporidae</taxon>
        <taxon>Acropora</taxon>
    </lineage>
</organism>
<comment type="function">
    <text evidence="1">Suppresses cannabinoid receptor CNR1-mediated tonic inhibition of voltage-gated calcium channels.</text>
</comment>
<evidence type="ECO:0000256" key="3">
    <source>
        <dbReference type="ARBA" id="ARBA00015651"/>
    </source>
</evidence>
<accession>A0AAD9V4I4</accession>
<name>A0AAD9V4I4_ACRCE</name>
<comment type="subunit">
    <text evidence="4">Interacts with the cannabinoid receptor CNR1 (via C-terminus). Does not interact with cannabinoid receptor CNR2.</text>
</comment>
<protein>
    <recommendedName>
        <fullName evidence="3">CB1 cannabinoid receptor-interacting protein 1</fullName>
    </recommendedName>
</protein>
<comment type="similarity">
    <text evidence="2">Belongs to the CNRIP family.</text>
</comment>
<comment type="caution">
    <text evidence="5">The sequence shown here is derived from an EMBL/GenBank/DDBJ whole genome shotgun (WGS) entry which is preliminary data.</text>
</comment>
<dbReference type="Pfam" id="PF15043">
    <property type="entry name" value="CNRIP1"/>
    <property type="match status" value="1"/>
</dbReference>
<evidence type="ECO:0000256" key="1">
    <source>
        <dbReference type="ARBA" id="ARBA00003884"/>
    </source>
</evidence>
<keyword evidence="6" id="KW-1185">Reference proteome</keyword>
<keyword evidence="5" id="KW-0675">Receptor</keyword>
<gene>
    <name evidence="5" type="ORF">P5673_016075</name>
</gene>
<sequence>MMASFTSEERAFKVDINITKLDDSSPVFYKIDGERFKETHTLKLQIETTYRVSLEFRPPVEVSEISIGEGNLEYKLKRSDDKSSCYECSWSTNGITESKNKDRLHLLIFVKFADNKQLNAKVQCKMYSLKDKNHITWGTCLKNLQLDCKIKDGQTYVDVQQVLFK</sequence>
<proteinExistence type="inferred from homology"/>
<dbReference type="InterPro" id="IPR029204">
    <property type="entry name" value="CNRIP1"/>
</dbReference>
<dbReference type="PANTHER" id="PTHR31952">
    <property type="entry name" value="CB1 CANNABINOID RECEPTOR-INTERACTING PROTEIN 1"/>
    <property type="match status" value="1"/>
</dbReference>
<reference evidence="5" key="1">
    <citation type="journal article" date="2023" name="G3 (Bethesda)">
        <title>Whole genome assembly and annotation of the endangered Caribbean coral Acropora cervicornis.</title>
        <authorList>
            <person name="Selwyn J.D."/>
            <person name="Vollmer S.V."/>
        </authorList>
    </citation>
    <scope>NUCLEOTIDE SEQUENCE</scope>
    <source>
        <strain evidence="5">K2</strain>
    </source>
</reference>
<dbReference type="Proteomes" id="UP001249851">
    <property type="component" value="Unassembled WGS sequence"/>
</dbReference>